<keyword evidence="2" id="KW-1185">Reference proteome</keyword>
<sequence length="52" mass="5833">MVESTAQRAADLNYEASVPQLSERVVKVRSPRPMRVDLSYEESVPPPSERSS</sequence>
<accession>V7HUS6</accession>
<dbReference type="AlphaFoldDB" id="V7HUS6"/>
<name>V7HUS6_9GAMM</name>
<reference evidence="1 2" key="1">
    <citation type="journal article" date="2007" name="Proc. Natl. Acad. Sci. U.S.A.">
        <title>Characterization of a marine gammaproteobacterium capable of aerobic anoxygenic photosynthesis.</title>
        <authorList>
            <person name="Fuchs B.M."/>
            <person name="Spring S."/>
            <person name="Teeling H."/>
            <person name="Quast C."/>
            <person name="Wulf J."/>
            <person name="Schattenhofer M."/>
            <person name="Yan S."/>
            <person name="Ferriera S."/>
            <person name="Johnson J."/>
            <person name="Glockner F.O."/>
            <person name="Amann R."/>
        </authorList>
    </citation>
    <scope>NUCLEOTIDE SEQUENCE [LARGE SCALE GENOMIC DNA]</scope>
    <source>
        <strain evidence="1">KT71</strain>
    </source>
</reference>
<dbReference type="Proteomes" id="UP000019205">
    <property type="component" value="Chromosome"/>
</dbReference>
<evidence type="ECO:0000313" key="1">
    <source>
        <dbReference type="EMBL" id="ESZ89324.1"/>
    </source>
</evidence>
<proteinExistence type="predicted"/>
<dbReference type="EMBL" id="AAOA02000004">
    <property type="protein sequence ID" value="ESZ89324.1"/>
    <property type="molecule type" value="Genomic_DNA"/>
</dbReference>
<gene>
    <name evidence="1" type="ORF">KT71_003756</name>
</gene>
<protein>
    <submittedName>
        <fullName evidence="1">Uncharacterized protein</fullName>
    </submittedName>
</protein>
<reference evidence="1 2" key="2">
    <citation type="journal article" date="2009" name="PLoS ONE">
        <title>The photosynthetic apparatus and its regulation in the aerobic gammaproteobacterium Congregibacter litoralis gen. nov., sp. nov.</title>
        <authorList>
            <person name="Spring S."/>
            <person name="Lunsdorf H."/>
            <person name="Fuchs B.M."/>
            <person name="Tindall B.J."/>
        </authorList>
    </citation>
    <scope>NUCLEOTIDE SEQUENCE [LARGE SCALE GENOMIC DNA]</scope>
    <source>
        <strain evidence="1">KT71</strain>
    </source>
</reference>
<evidence type="ECO:0000313" key="2">
    <source>
        <dbReference type="Proteomes" id="UP000019205"/>
    </source>
</evidence>
<dbReference type="HOGENOM" id="CLU_3078769_0_0_6"/>
<comment type="caution">
    <text evidence="1">The sequence shown here is derived from an EMBL/GenBank/DDBJ whole genome shotgun (WGS) entry which is preliminary data.</text>
</comment>
<organism evidence="1 2">
    <name type="scientific">Congregibacter litoralis KT71</name>
    <dbReference type="NCBI Taxonomy" id="314285"/>
    <lineage>
        <taxon>Bacteria</taxon>
        <taxon>Pseudomonadati</taxon>
        <taxon>Pseudomonadota</taxon>
        <taxon>Gammaproteobacteria</taxon>
        <taxon>Cellvibrionales</taxon>
        <taxon>Halieaceae</taxon>
        <taxon>Congregibacter</taxon>
    </lineage>
</organism>